<keyword evidence="2" id="KW-1185">Reference proteome</keyword>
<gene>
    <name evidence="1" type="ORF">FNA46_25160</name>
</gene>
<name>A0A549SM27_9HYPH</name>
<accession>A0A549SM27</accession>
<dbReference type="AlphaFoldDB" id="A0A549SM27"/>
<sequence length="70" mass="7132">MDDAKPWYQSKTIWGGLIAILAAVMQASGKEISPASAGDLTEAATNVAGAVGGILAVYGRLSARTNITPN</sequence>
<dbReference type="Proteomes" id="UP000316801">
    <property type="component" value="Unassembled WGS sequence"/>
</dbReference>
<organism evidence="1 2">
    <name type="scientific">Rhizobium straminoryzae</name>
    <dbReference type="NCBI Taxonomy" id="1387186"/>
    <lineage>
        <taxon>Bacteria</taxon>
        <taxon>Pseudomonadati</taxon>
        <taxon>Pseudomonadota</taxon>
        <taxon>Alphaproteobacteria</taxon>
        <taxon>Hyphomicrobiales</taxon>
        <taxon>Rhizobiaceae</taxon>
        <taxon>Rhizobium/Agrobacterium group</taxon>
        <taxon>Rhizobium</taxon>
    </lineage>
</organism>
<proteinExistence type="predicted"/>
<protein>
    <submittedName>
        <fullName evidence="1">Uncharacterized protein</fullName>
    </submittedName>
</protein>
<comment type="caution">
    <text evidence="1">The sequence shown here is derived from an EMBL/GenBank/DDBJ whole genome shotgun (WGS) entry which is preliminary data.</text>
</comment>
<evidence type="ECO:0000313" key="2">
    <source>
        <dbReference type="Proteomes" id="UP000316801"/>
    </source>
</evidence>
<evidence type="ECO:0000313" key="1">
    <source>
        <dbReference type="EMBL" id="TRL30679.1"/>
    </source>
</evidence>
<dbReference type="EMBL" id="VJMG01000111">
    <property type="protein sequence ID" value="TRL30679.1"/>
    <property type="molecule type" value="Genomic_DNA"/>
</dbReference>
<reference evidence="1 2" key="1">
    <citation type="submission" date="2019-07" db="EMBL/GenBank/DDBJ databases">
        <title>Ln-dependent methylotrophs.</title>
        <authorList>
            <person name="Tani A."/>
        </authorList>
    </citation>
    <scope>NUCLEOTIDE SEQUENCE [LARGE SCALE GENOMIC DNA]</scope>
    <source>
        <strain evidence="1 2">SM12</strain>
    </source>
</reference>